<dbReference type="Proteomes" id="UP000241462">
    <property type="component" value="Unassembled WGS sequence"/>
</dbReference>
<feature type="compositionally biased region" description="Basic and acidic residues" evidence="1">
    <location>
        <begin position="392"/>
        <end position="405"/>
    </location>
</feature>
<feature type="region of interest" description="Disordered" evidence="1">
    <location>
        <begin position="214"/>
        <end position="254"/>
    </location>
</feature>
<reference evidence="3 4" key="1">
    <citation type="journal article" date="2018" name="Mycol. Prog.">
        <title>Coniella lustricola, a new species from submerged detritus.</title>
        <authorList>
            <person name="Raudabaugh D.B."/>
            <person name="Iturriaga T."/>
            <person name="Carver A."/>
            <person name="Mondo S."/>
            <person name="Pangilinan J."/>
            <person name="Lipzen A."/>
            <person name="He G."/>
            <person name="Amirebrahimi M."/>
            <person name="Grigoriev I.V."/>
            <person name="Miller A.N."/>
        </authorList>
    </citation>
    <scope>NUCLEOTIDE SEQUENCE [LARGE SCALE GENOMIC DNA]</scope>
    <source>
        <strain evidence="3 4">B22-T-1</strain>
    </source>
</reference>
<keyword evidence="2" id="KW-0812">Transmembrane</keyword>
<evidence type="ECO:0000256" key="2">
    <source>
        <dbReference type="SAM" id="Phobius"/>
    </source>
</evidence>
<keyword evidence="4" id="KW-1185">Reference proteome</keyword>
<keyword evidence="2" id="KW-1133">Transmembrane helix</keyword>
<sequence length="457" mass="51441">MVLYETCMHPGLTYSFRSCQSCFAYAKAFETTERVGAGFQAFFDNKREFCRQNEPIFIFVHSGLVCSFLVFEFASILTDSTAPTIRIITTACSSRQSPQISKTERVDQQTKICKNEARCAVGNFVSEQHRKAKQTISSVHQQGQEQFHPATRYLPKMSAQNHHHRHRHLSSLTDYEVTALATLLSLPRRLFHPTTGQPSALWLAAQECMISAKDTDTDTNTTNTSNKTKNRNTPSNTPPAKTKTSGKITRSFPTSLQRPTDMLSRLSMSANRRLRLTIDDAIPQCAALCEAHRGLNPWIVRRVTHLLVREITGDGSEGGRSISVVEGYLWAPGRYHWAGKRRHDEDQAMVERQKKSGRTMRMTTTTTTTKLDSHTVMEMGDFVDRMHGLVRRRGDSHNRPDDRNSSQRLAHPSSRVYCNATARHSSYDNHEHEDAISLQSTCEACFLASIGGDATAL</sequence>
<feature type="transmembrane region" description="Helical" evidence="2">
    <location>
        <begin position="56"/>
        <end position="77"/>
    </location>
</feature>
<evidence type="ECO:0000313" key="3">
    <source>
        <dbReference type="EMBL" id="PSR79746.1"/>
    </source>
</evidence>
<keyword evidence="2" id="KW-0472">Membrane</keyword>
<dbReference type="STRING" id="2025994.A0A2T2ZYT1"/>
<protein>
    <submittedName>
        <fullName evidence="3">Uncharacterized protein</fullName>
    </submittedName>
</protein>
<feature type="compositionally biased region" description="Polar residues" evidence="1">
    <location>
        <begin position="242"/>
        <end position="254"/>
    </location>
</feature>
<feature type="compositionally biased region" description="Low complexity" evidence="1">
    <location>
        <begin position="218"/>
        <end position="239"/>
    </location>
</feature>
<dbReference type="EMBL" id="KZ678556">
    <property type="protein sequence ID" value="PSR79746.1"/>
    <property type="molecule type" value="Genomic_DNA"/>
</dbReference>
<dbReference type="AlphaFoldDB" id="A0A2T2ZYT1"/>
<feature type="region of interest" description="Disordered" evidence="1">
    <location>
        <begin position="392"/>
        <end position="412"/>
    </location>
</feature>
<organism evidence="3 4">
    <name type="scientific">Coniella lustricola</name>
    <dbReference type="NCBI Taxonomy" id="2025994"/>
    <lineage>
        <taxon>Eukaryota</taxon>
        <taxon>Fungi</taxon>
        <taxon>Dikarya</taxon>
        <taxon>Ascomycota</taxon>
        <taxon>Pezizomycotina</taxon>
        <taxon>Sordariomycetes</taxon>
        <taxon>Sordariomycetidae</taxon>
        <taxon>Diaporthales</taxon>
        <taxon>Schizoparmaceae</taxon>
        <taxon>Coniella</taxon>
    </lineage>
</organism>
<dbReference type="InParanoid" id="A0A2T2ZYT1"/>
<name>A0A2T2ZYT1_9PEZI</name>
<proteinExistence type="predicted"/>
<accession>A0A2T2ZYT1</accession>
<dbReference type="OrthoDB" id="3786931at2759"/>
<evidence type="ECO:0000256" key="1">
    <source>
        <dbReference type="SAM" id="MobiDB-lite"/>
    </source>
</evidence>
<evidence type="ECO:0000313" key="4">
    <source>
        <dbReference type="Proteomes" id="UP000241462"/>
    </source>
</evidence>
<gene>
    <name evidence="3" type="ORF">BD289DRAFT_87431</name>
</gene>